<feature type="coiled-coil region" evidence="1">
    <location>
        <begin position="171"/>
        <end position="219"/>
    </location>
</feature>
<feature type="compositionally biased region" description="Polar residues" evidence="2">
    <location>
        <begin position="1060"/>
        <end position="1070"/>
    </location>
</feature>
<evidence type="ECO:0000313" key="4">
    <source>
        <dbReference type="EMBL" id="ETW06464.1"/>
    </source>
</evidence>
<reference evidence="5 6" key="2">
    <citation type="submission" date="2018-08" db="EMBL/GenBank/DDBJ databases">
        <title>Aphanomyces genome sequencing and annotation.</title>
        <authorList>
            <person name="Minardi D."/>
            <person name="Oidtmann B."/>
            <person name="Van Der Giezen M."/>
            <person name="Studholme D.J."/>
        </authorList>
    </citation>
    <scope>NUCLEOTIDE SEQUENCE [LARGE SCALE GENOMIC DNA]</scope>
    <source>
        <strain evidence="5 6">NJM0002</strain>
    </source>
</reference>
<feature type="coiled-coil region" evidence="1">
    <location>
        <begin position="361"/>
        <end position="395"/>
    </location>
</feature>
<dbReference type="Pfam" id="PF01302">
    <property type="entry name" value="CAP_GLY"/>
    <property type="match status" value="1"/>
</dbReference>
<feature type="region of interest" description="Disordered" evidence="2">
    <location>
        <begin position="1056"/>
        <end position="1082"/>
    </location>
</feature>
<dbReference type="OrthoDB" id="10249065at2759"/>
<proteinExistence type="predicted"/>
<organism evidence="4">
    <name type="scientific">Aphanomyces invadans</name>
    <dbReference type="NCBI Taxonomy" id="157072"/>
    <lineage>
        <taxon>Eukaryota</taxon>
        <taxon>Sar</taxon>
        <taxon>Stramenopiles</taxon>
        <taxon>Oomycota</taxon>
        <taxon>Saprolegniomycetes</taxon>
        <taxon>Saprolegniales</taxon>
        <taxon>Verrucalvaceae</taxon>
        <taxon>Aphanomyces</taxon>
    </lineage>
</organism>
<dbReference type="SUPFAM" id="SSF74924">
    <property type="entry name" value="Cap-Gly domain"/>
    <property type="match status" value="1"/>
</dbReference>
<feature type="compositionally biased region" description="Low complexity" evidence="2">
    <location>
        <begin position="110"/>
        <end position="119"/>
    </location>
</feature>
<gene>
    <name evidence="5" type="ORF">DYB32_006679</name>
    <name evidence="4" type="ORF">H310_02720</name>
</gene>
<dbReference type="RefSeq" id="XP_008864539.1">
    <property type="nucleotide sequence ID" value="XM_008866317.1"/>
</dbReference>
<reference evidence="4" key="1">
    <citation type="submission" date="2013-12" db="EMBL/GenBank/DDBJ databases">
        <title>The Genome Sequence of Aphanomyces invadans NJM9701.</title>
        <authorList>
            <consortium name="The Broad Institute Genomics Platform"/>
            <person name="Russ C."/>
            <person name="Tyler B."/>
            <person name="van West P."/>
            <person name="Dieguez-Uribeondo J."/>
            <person name="Young S.K."/>
            <person name="Zeng Q."/>
            <person name="Gargeya S."/>
            <person name="Fitzgerald M."/>
            <person name="Abouelleil A."/>
            <person name="Alvarado L."/>
            <person name="Chapman S.B."/>
            <person name="Gainer-Dewar J."/>
            <person name="Goldberg J."/>
            <person name="Griggs A."/>
            <person name="Gujja S."/>
            <person name="Hansen M."/>
            <person name="Howarth C."/>
            <person name="Imamovic A."/>
            <person name="Ireland A."/>
            <person name="Larimer J."/>
            <person name="McCowan C."/>
            <person name="Murphy C."/>
            <person name="Pearson M."/>
            <person name="Poon T.W."/>
            <person name="Priest M."/>
            <person name="Roberts A."/>
            <person name="Saif S."/>
            <person name="Shea T."/>
            <person name="Sykes S."/>
            <person name="Wortman J."/>
            <person name="Nusbaum C."/>
            <person name="Birren B."/>
        </authorList>
    </citation>
    <scope>NUCLEOTIDE SEQUENCE [LARGE SCALE GENOMIC DNA]</scope>
    <source>
        <strain evidence="4">NJM9701</strain>
    </source>
</reference>
<evidence type="ECO:0000256" key="1">
    <source>
        <dbReference type="SAM" id="Coils"/>
    </source>
</evidence>
<keyword evidence="6" id="KW-1185">Reference proteome</keyword>
<protein>
    <recommendedName>
        <fullName evidence="3">CAP-Gly domain-containing protein</fullName>
    </recommendedName>
</protein>
<dbReference type="EMBL" id="QUSY01000741">
    <property type="protein sequence ID" value="RHY27578.1"/>
    <property type="molecule type" value="Genomic_DNA"/>
</dbReference>
<dbReference type="Proteomes" id="UP000285060">
    <property type="component" value="Unassembled WGS sequence"/>
</dbReference>
<dbReference type="STRING" id="157072.A0A024UJK6"/>
<feature type="compositionally biased region" description="Polar residues" evidence="2">
    <location>
        <begin position="100"/>
        <end position="109"/>
    </location>
</feature>
<dbReference type="InterPro" id="IPR036859">
    <property type="entry name" value="CAP-Gly_dom_sf"/>
</dbReference>
<dbReference type="InterPro" id="IPR000938">
    <property type="entry name" value="CAP-Gly_domain"/>
</dbReference>
<feature type="domain" description="CAP-Gly" evidence="3">
    <location>
        <begin position="21"/>
        <end position="63"/>
    </location>
</feature>
<dbReference type="PANTHER" id="PTHR18916:SF93">
    <property type="entry name" value="RESTIN HOMOLOG"/>
    <property type="match status" value="1"/>
</dbReference>
<dbReference type="SMART" id="SM01052">
    <property type="entry name" value="CAP_GLY"/>
    <property type="match status" value="1"/>
</dbReference>
<evidence type="ECO:0000313" key="5">
    <source>
        <dbReference type="EMBL" id="RHY27578.1"/>
    </source>
</evidence>
<dbReference type="EMBL" id="KI913955">
    <property type="protein sequence ID" value="ETW06464.1"/>
    <property type="molecule type" value="Genomic_DNA"/>
</dbReference>
<feature type="region of interest" description="Disordered" evidence="2">
    <location>
        <begin position="82"/>
        <end position="145"/>
    </location>
</feature>
<feature type="coiled-coil region" evidence="1">
    <location>
        <begin position="431"/>
        <end position="482"/>
    </location>
</feature>
<dbReference type="PROSITE" id="PS50245">
    <property type="entry name" value="CAP_GLY_2"/>
    <property type="match status" value="1"/>
</dbReference>
<accession>A0A024UJK6</accession>
<feature type="compositionally biased region" description="Polar residues" evidence="2">
    <location>
        <begin position="82"/>
        <end position="92"/>
    </location>
</feature>
<dbReference type="Gene3D" id="2.30.30.190">
    <property type="entry name" value="CAP Gly-rich-like domain"/>
    <property type="match status" value="1"/>
</dbReference>
<feature type="compositionally biased region" description="Low complexity" evidence="2">
    <location>
        <begin position="127"/>
        <end position="140"/>
    </location>
</feature>
<dbReference type="AlphaFoldDB" id="A0A024UJK6"/>
<dbReference type="VEuPathDB" id="FungiDB:H310_02720"/>
<dbReference type="PANTHER" id="PTHR18916">
    <property type="entry name" value="DYNACTIN 1-RELATED MICROTUBULE-BINDING"/>
    <property type="match status" value="1"/>
</dbReference>
<feature type="coiled-coil region" evidence="1">
    <location>
        <begin position="584"/>
        <end position="632"/>
    </location>
</feature>
<evidence type="ECO:0000259" key="3">
    <source>
        <dbReference type="PROSITE" id="PS50245"/>
    </source>
</evidence>
<name>A0A024UJK6_9STRA</name>
<evidence type="ECO:0000313" key="6">
    <source>
        <dbReference type="Proteomes" id="UP000285060"/>
    </source>
</evidence>
<feature type="coiled-coil region" evidence="1">
    <location>
        <begin position="517"/>
        <end position="555"/>
    </location>
</feature>
<sequence>MEVGSRVLVVGGKTGVVRFMGTTDFAQGEWVGIELDGPDGKNDGEINGVRYFTCEPLYGLFAKKSQVRLARVSLGYGAANPMATSSTTSRLQQMRDKRTSSSTNLIPPSTTTGAAGTKKTIPKVDSSPKLVSSASSVKSPTANKASARLSGVLSPTAASSACKDAPNTVDADMITLELQEANAKINALQAELEAKAARITDLEADIVQATAQLAEATASMALPATVAEGTPAVAIPPPIVHTEDNLPTSPRAMYEEKLRSLRDEGIALAAKMRRDMEITVTKMEKEWEDKEAHMLVTLEAAEARAASLESEVVGLRSRNSALVAAEHARAEEVAQWTAKLGVVHRKVEAQAATIADLQDVVELLTLEKETLAMDKEIAEERIDELEAQAATAAIVQQNAFSTTAASSFTDGSASAVQEENAKLRQALLAMHERYTDEKSTLTKELRDATKLVNELSRYRDEVENVNAKYTAATAAIEELKESLDMASAYESMVETLTETNLALGDEVADLKTSVASLESLKEMSDEMEHQHDMLAKALQEELGAAKQKVADLTAAAAIAATTIEDKDRTILRFRDVVARHRDEVAALREKLRMEAGELESMKDTTQSIMSQSMQLRQALQAAQASNMDANRQKLAAQEMALEHDWWQTLVPIGVLQDADRRQLAVRKMALRVTTKSCWLLEMLAPAVLEPRSSSTTTYATEGDVAEASEKAQPASNHSHEAATALALWKLRQGMSHVTRQLHATTVDTKWQELLLLLDNSWAQVDALLDAALQEWAAEGALSPGHDLQPGVGARLVHAVHEWLRLVGPKLEPLSAVNAVTVGSVKLVLQSQSFQLALQCTALGDDGLRAAVWQLYSRVAAELKDATSPDVLDNGTTHDDVPLGANHTLVDQLNVLVAYSKSVTSIPPFIERVNEWTKQVTKGGLLDALAVDPKRPDKPVLVPLHELRAEHIRTDLAHAASLLAAIEETTEVCHKLQTRVKEMEKADSHARMVIAKHEADIARLDSERLGQVEMARKLADQLETERAQCDALLTEQHKERAALESANRSLRKSLRRVSDLNVKTSPSQDASTADPACSSAVAQPNNTASNKALHVLHEQLLAARIELALARLPPVNVPKRLESSGHENAGLTACSMEVAALTTKVLTLSALPELVDLSKTNCTNDDVKVAQLLRECHAVKAKVSETLAGMHADVGAAVRGGEVFFTGRSCDPRPQDHAFQTKNPVGRLWFAGHGTDGHSIRGGRVVPVVLNAAEMRLLSRAITLA</sequence>
<dbReference type="GeneID" id="20079770"/>
<evidence type="ECO:0000256" key="2">
    <source>
        <dbReference type="SAM" id="MobiDB-lite"/>
    </source>
</evidence>
<keyword evidence="1" id="KW-0175">Coiled coil</keyword>
<dbReference type="eggNOG" id="KOG0971">
    <property type="taxonomic scope" value="Eukaryota"/>
</dbReference>